<dbReference type="Proteomes" id="UP001295794">
    <property type="component" value="Unassembled WGS sequence"/>
</dbReference>
<evidence type="ECO:0000256" key="1">
    <source>
        <dbReference type="SAM" id="MobiDB-lite"/>
    </source>
</evidence>
<reference evidence="2" key="1">
    <citation type="submission" date="2023-11" db="EMBL/GenBank/DDBJ databases">
        <authorList>
            <person name="De Vega J J."/>
            <person name="De Vega J J."/>
        </authorList>
    </citation>
    <scope>NUCLEOTIDE SEQUENCE</scope>
</reference>
<keyword evidence="3" id="KW-1185">Reference proteome</keyword>
<name>A0AAD2HVT6_9AGAR</name>
<feature type="region of interest" description="Disordered" evidence="1">
    <location>
        <begin position="1"/>
        <end position="39"/>
    </location>
</feature>
<dbReference type="AlphaFoldDB" id="A0AAD2HVT6"/>
<evidence type="ECO:0000313" key="3">
    <source>
        <dbReference type="Proteomes" id="UP001295794"/>
    </source>
</evidence>
<sequence length="57" mass="5969">MSSVVERTLSGGGSSDRKERGTPHAPSDGNTIGPKDGVRHGVPFRLISICCLIQGFS</sequence>
<protein>
    <submittedName>
        <fullName evidence="2">Uncharacterized protein</fullName>
    </submittedName>
</protein>
<comment type="caution">
    <text evidence="2">The sequence shown here is derived from an EMBL/GenBank/DDBJ whole genome shotgun (WGS) entry which is preliminary data.</text>
</comment>
<proteinExistence type="predicted"/>
<evidence type="ECO:0000313" key="2">
    <source>
        <dbReference type="EMBL" id="CAK5282772.1"/>
    </source>
</evidence>
<gene>
    <name evidence="2" type="ORF">MYCIT1_LOCUS34805</name>
</gene>
<dbReference type="EMBL" id="CAVNYO010000462">
    <property type="protein sequence ID" value="CAK5282772.1"/>
    <property type="molecule type" value="Genomic_DNA"/>
</dbReference>
<feature type="non-terminal residue" evidence="2">
    <location>
        <position position="57"/>
    </location>
</feature>
<accession>A0AAD2HVT6</accession>
<organism evidence="2 3">
    <name type="scientific">Mycena citricolor</name>
    <dbReference type="NCBI Taxonomy" id="2018698"/>
    <lineage>
        <taxon>Eukaryota</taxon>
        <taxon>Fungi</taxon>
        <taxon>Dikarya</taxon>
        <taxon>Basidiomycota</taxon>
        <taxon>Agaricomycotina</taxon>
        <taxon>Agaricomycetes</taxon>
        <taxon>Agaricomycetidae</taxon>
        <taxon>Agaricales</taxon>
        <taxon>Marasmiineae</taxon>
        <taxon>Mycenaceae</taxon>
        <taxon>Mycena</taxon>
    </lineage>
</organism>